<reference evidence="1" key="1">
    <citation type="submission" date="2021-01" db="EMBL/GenBank/DDBJ databases">
        <authorList>
            <consortium name="Genoscope - CEA"/>
            <person name="William W."/>
        </authorList>
    </citation>
    <scope>NUCLEOTIDE SEQUENCE</scope>
</reference>
<accession>A0A8S1XVC6</accession>
<dbReference type="AlphaFoldDB" id="A0A8S1XVC6"/>
<protein>
    <submittedName>
        <fullName evidence="1">Uncharacterized protein</fullName>
    </submittedName>
</protein>
<evidence type="ECO:0000313" key="2">
    <source>
        <dbReference type="Proteomes" id="UP000683925"/>
    </source>
</evidence>
<keyword evidence="2" id="KW-1185">Reference proteome</keyword>
<sequence>MFRNEINLHLVVVLLQRKSKTNYTKNSKESTRFCNSLWQSYLNLFINECHKMRMLFNKQIYVSSRSGLHMKKFWMDTQRAKGPNNIQSTNKLPVLYFNNAINGLNHLIVIICQKKNQESQINDRENE</sequence>
<proteinExistence type="predicted"/>
<gene>
    <name evidence="1" type="ORF">POCTA_138.1.T1350184</name>
</gene>
<evidence type="ECO:0000313" key="1">
    <source>
        <dbReference type="EMBL" id="CAD8205526.1"/>
    </source>
</evidence>
<name>A0A8S1XVC6_PAROT</name>
<dbReference type="Proteomes" id="UP000683925">
    <property type="component" value="Unassembled WGS sequence"/>
</dbReference>
<organism evidence="1 2">
    <name type="scientific">Paramecium octaurelia</name>
    <dbReference type="NCBI Taxonomy" id="43137"/>
    <lineage>
        <taxon>Eukaryota</taxon>
        <taxon>Sar</taxon>
        <taxon>Alveolata</taxon>
        <taxon>Ciliophora</taxon>
        <taxon>Intramacronucleata</taxon>
        <taxon>Oligohymenophorea</taxon>
        <taxon>Peniculida</taxon>
        <taxon>Parameciidae</taxon>
        <taxon>Paramecium</taxon>
    </lineage>
</organism>
<comment type="caution">
    <text evidence="1">The sequence shown here is derived from an EMBL/GenBank/DDBJ whole genome shotgun (WGS) entry which is preliminary data.</text>
</comment>
<dbReference type="EMBL" id="CAJJDP010000136">
    <property type="protein sequence ID" value="CAD8205526.1"/>
    <property type="molecule type" value="Genomic_DNA"/>
</dbReference>